<evidence type="ECO:0000313" key="2">
    <source>
        <dbReference type="Proteomes" id="UP000001396"/>
    </source>
</evidence>
<dbReference type="AlphaFoldDB" id="D3AVH2"/>
<proteinExistence type="predicted"/>
<protein>
    <submittedName>
        <fullName evidence="1">Uncharacterized protein</fullName>
    </submittedName>
</protein>
<name>D3AVH2_HETP5</name>
<keyword evidence="2" id="KW-1185">Reference proteome</keyword>
<dbReference type="InParanoid" id="D3AVH2"/>
<organism evidence="1 2">
    <name type="scientific">Heterostelium pallidum (strain ATCC 26659 / Pp 5 / PN500)</name>
    <name type="common">Cellular slime mold</name>
    <name type="synonym">Polysphondylium pallidum</name>
    <dbReference type="NCBI Taxonomy" id="670386"/>
    <lineage>
        <taxon>Eukaryota</taxon>
        <taxon>Amoebozoa</taxon>
        <taxon>Evosea</taxon>
        <taxon>Eumycetozoa</taxon>
        <taxon>Dictyostelia</taxon>
        <taxon>Acytosteliales</taxon>
        <taxon>Acytosteliaceae</taxon>
        <taxon>Heterostelium</taxon>
    </lineage>
</organism>
<dbReference type="GeneID" id="31355617"/>
<dbReference type="EMBL" id="ADBJ01000002">
    <property type="protein sequence ID" value="EFA86295.1"/>
    <property type="molecule type" value="Genomic_DNA"/>
</dbReference>
<gene>
    <name evidence="1" type="ORF">PPL_00083</name>
</gene>
<evidence type="ECO:0000313" key="1">
    <source>
        <dbReference type="EMBL" id="EFA86295.1"/>
    </source>
</evidence>
<sequence length="98" mass="11278">MYVDRFTDEELVTCGRPTPIRSMNKNTMKKTRAVQPWLRGVGYLKSNADLSPRHISIYVLLCGTDWHFISSIMTTKSAKPILIDGRICLSKLYYKSIH</sequence>
<comment type="caution">
    <text evidence="1">The sequence shown here is derived from an EMBL/GenBank/DDBJ whole genome shotgun (WGS) entry which is preliminary data.</text>
</comment>
<accession>D3AVH2</accession>
<reference evidence="1 2" key="1">
    <citation type="journal article" date="2011" name="Genome Res.">
        <title>Phylogeny-wide analysis of social amoeba genomes highlights ancient origins for complex intercellular communication.</title>
        <authorList>
            <person name="Heidel A.J."/>
            <person name="Lawal H.M."/>
            <person name="Felder M."/>
            <person name="Schilde C."/>
            <person name="Helps N.R."/>
            <person name="Tunggal B."/>
            <person name="Rivero F."/>
            <person name="John U."/>
            <person name="Schleicher M."/>
            <person name="Eichinger L."/>
            <person name="Platzer M."/>
            <person name="Noegel A.A."/>
            <person name="Schaap P."/>
            <person name="Gloeckner G."/>
        </authorList>
    </citation>
    <scope>NUCLEOTIDE SEQUENCE [LARGE SCALE GENOMIC DNA]</scope>
    <source>
        <strain evidence="2">ATCC 26659 / Pp 5 / PN500</strain>
    </source>
</reference>
<dbReference type="Proteomes" id="UP000001396">
    <property type="component" value="Unassembled WGS sequence"/>
</dbReference>
<dbReference type="RefSeq" id="XP_020438400.1">
    <property type="nucleotide sequence ID" value="XM_020571126.1"/>
</dbReference>